<dbReference type="PANTHER" id="PTHR45528">
    <property type="entry name" value="SENSOR HISTIDINE KINASE CPXA"/>
    <property type="match status" value="1"/>
</dbReference>
<dbReference type="SUPFAM" id="SSF47384">
    <property type="entry name" value="Homodimeric domain of signal transducing histidine kinase"/>
    <property type="match status" value="1"/>
</dbReference>
<dbReference type="PROSITE" id="PS50885">
    <property type="entry name" value="HAMP"/>
    <property type="match status" value="1"/>
</dbReference>
<keyword evidence="10 11" id="KW-0472">Membrane</keyword>
<evidence type="ECO:0000256" key="2">
    <source>
        <dbReference type="ARBA" id="ARBA00004141"/>
    </source>
</evidence>
<evidence type="ECO:0000256" key="3">
    <source>
        <dbReference type="ARBA" id="ARBA00012438"/>
    </source>
</evidence>
<evidence type="ECO:0000256" key="1">
    <source>
        <dbReference type="ARBA" id="ARBA00000085"/>
    </source>
</evidence>
<gene>
    <name evidence="14" type="ORF">AB8S09_00025</name>
</gene>
<dbReference type="InterPro" id="IPR003594">
    <property type="entry name" value="HATPase_dom"/>
</dbReference>
<feature type="transmembrane region" description="Helical" evidence="11">
    <location>
        <begin position="12"/>
        <end position="35"/>
    </location>
</feature>
<keyword evidence="7" id="KW-0418">Kinase</keyword>
<dbReference type="InterPro" id="IPR008358">
    <property type="entry name" value="Sig_transdc_His_kin/Pase_MprB"/>
</dbReference>
<dbReference type="SMART" id="SM00387">
    <property type="entry name" value="HATPase_c"/>
    <property type="match status" value="1"/>
</dbReference>
<evidence type="ECO:0000256" key="7">
    <source>
        <dbReference type="ARBA" id="ARBA00022777"/>
    </source>
</evidence>
<dbReference type="InterPro" id="IPR003661">
    <property type="entry name" value="HisK_dim/P_dom"/>
</dbReference>
<evidence type="ECO:0000256" key="4">
    <source>
        <dbReference type="ARBA" id="ARBA00022553"/>
    </source>
</evidence>
<evidence type="ECO:0000256" key="8">
    <source>
        <dbReference type="ARBA" id="ARBA00022989"/>
    </source>
</evidence>
<keyword evidence="8 11" id="KW-1133">Transmembrane helix</keyword>
<dbReference type="EMBL" id="JBGFFE010000001">
    <property type="protein sequence ID" value="MEY8762031.1"/>
    <property type="molecule type" value="Genomic_DNA"/>
</dbReference>
<comment type="caution">
    <text evidence="14">The sequence shown here is derived from an EMBL/GenBank/DDBJ whole genome shotgun (WGS) entry which is preliminary data.</text>
</comment>
<evidence type="ECO:0000313" key="15">
    <source>
        <dbReference type="Proteomes" id="UP001565220"/>
    </source>
</evidence>
<keyword evidence="4" id="KW-0597">Phosphoprotein</keyword>
<dbReference type="InterPro" id="IPR036097">
    <property type="entry name" value="HisK_dim/P_sf"/>
</dbReference>
<evidence type="ECO:0000256" key="9">
    <source>
        <dbReference type="ARBA" id="ARBA00023012"/>
    </source>
</evidence>
<dbReference type="PANTHER" id="PTHR45528:SF8">
    <property type="entry name" value="HISTIDINE KINASE"/>
    <property type="match status" value="1"/>
</dbReference>
<evidence type="ECO:0000256" key="6">
    <source>
        <dbReference type="ARBA" id="ARBA00022692"/>
    </source>
</evidence>
<accession>A0ABV4DUW1</accession>
<dbReference type="Gene3D" id="1.10.287.130">
    <property type="match status" value="1"/>
</dbReference>
<evidence type="ECO:0000256" key="10">
    <source>
        <dbReference type="ARBA" id="ARBA00023136"/>
    </source>
</evidence>
<evidence type="ECO:0000313" key="14">
    <source>
        <dbReference type="EMBL" id="MEY8762031.1"/>
    </source>
</evidence>
<comment type="catalytic activity">
    <reaction evidence="1">
        <text>ATP + protein L-histidine = ADP + protein N-phospho-L-histidine.</text>
        <dbReference type="EC" id="2.7.13.3"/>
    </reaction>
</comment>
<dbReference type="Gene3D" id="6.10.340.10">
    <property type="match status" value="1"/>
</dbReference>
<keyword evidence="14" id="KW-0547">Nucleotide-binding</keyword>
<dbReference type="Pfam" id="PF02518">
    <property type="entry name" value="HATPase_c"/>
    <property type="match status" value="1"/>
</dbReference>
<name>A0ABV4DUW1_9CLOT</name>
<dbReference type="InterPro" id="IPR050398">
    <property type="entry name" value="HssS/ArlS-like"/>
</dbReference>
<feature type="transmembrane region" description="Helical" evidence="11">
    <location>
        <begin position="152"/>
        <end position="170"/>
    </location>
</feature>
<feature type="domain" description="Histidine kinase" evidence="12">
    <location>
        <begin position="241"/>
        <end position="457"/>
    </location>
</feature>
<feature type="domain" description="HAMP" evidence="13">
    <location>
        <begin position="174"/>
        <end position="226"/>
    </location>
</feature>
<dbReference type="PROSITE" id="PS50109">
    <property type="entry name" value="HIS_KIN"/>
    <property type="match status" value="1"/>
</dbReference>
<dbReference type="GO" id="GO:0005524">
    <property type="term" value="F:ATP binding"/>
    <property type="evidence" value="ECO:0007669"/>
    <property type="project" value="UniProtKB-KW"/>
</dbReference>
<dbReference type="Proteomes" id="UP001565220">
    <property type="component" value="Unassembled WGS sequence"/>
</dbReference>
<keyword evidence="6 11" id="KW-0812">Transmembrane</keyword>
<dbReference type="CDD" id="cd00082">
    <property type="entry name" value="HisKA"/>
    <property type="match status" value="1"/>
</dbReference>
<proteinExistence type="predicted"/>
<keyword evidence="15" id="KW-1185">Reference proteome</keyword>
<dbReference type="Pfam" id="PF00512">
    <property type="entry name" value="HisKA"/>
    <property type="match status" value="1"/>
</dbReference>
<keyword evidence="9" id="KW-0902">Two-component regulatory system</keyword>
<dbReference type="EC" id="2.7.13.3" evidence="3"/>
<evidence type="ECO:0000256" key="11">
    <source>
        <dbReference type="SAM" id="Phobius"/>
    </source>
</evidence>
<keyword evidence="14" id="KW-0067">ATP-binding</keyword>
<protein>
    <recommendedName>
        <fullName evidence="3">histidine kinase</fullName>
        <ecNumber evidence="3">2.7.13.3</ecNumber>
    </recommendedName>
</protein>
<dbReference type="RefSeq" id="WP_369868277.1">
    <property type="nucleotide sequence ID" value="NZ_JBGFFE010000001.1"/>
</dbReference>
<dbReference type="SMART" id="SM00304">
    <property type="entry name" value="HAMP"/>
    <property type="match status" value="1"/>
</dbReference>
<dbReference type="InterPro" id="IPR036890">
    <property type="entry name" value="HATPase_C_sf"/>
</dbReference>
<reference evidence="14 15" key="1">
    <citation type="submission" date="2024-08" db="EMBL/GenBank/DDBJ databases">
        <title>Clostridium lapicellarii sp. nov., and Clostridium renhuaiense sp. nov., two species isolated from the mud in a fermentation cellar used for producing sauce-flavour Chinese liquors.</title>
        <authorList>
            <person name="Yang F."/>
            <person name="Wang H."/>
            <person name="Chen L.Q."/>
            <person name="Zhou N."/>
            <person name="Lu J.J."/>
            <person name="Pu X.X."/>
            <person name="Wan B."/>
            <person name="Wang L."/>
            <person name="Liu S.J."/>
        </authorList>
    </citation>
    <scope>NUCLEOTIDE SEQUENCE [LARGE SCALE GENOMIC DNA]</scope>
    <source>
        <strain evidence="14 15">MT-113</strain>
    </source>
</reference>
<comment type="subcellular location">
    <subcellularLocation>
        <location evidence="2">Membrane</location>
        <topology evidence="2">Multi-pass membrane protein</topology>
    </subcellularLocation>
</comment>
<evidence type="ECO:0000259" key="13">
    <source>
        <dbReference type="PROSITE" id="PS50885"/>
    </source>
</evidence>
<dbReference type="Gene3D" id="3.30.565.10">
    <property type="entry name" value="Histidine kinase-like ATPase, C-terminal domain"/>
    <property type="match status" value="1"/>
</dbReference>
<dbReference type="PRINTS" id="PR01780">
    <property type="entry name" value="LANTIREGPROT"/>
</dbReference>
<evidence type="ECO:0000256" key="5">
    <source>
        <dbReference type="ARBA" id="ARBA00022679"/>
    </source>
</evidence>
<sequence length="458" mass="53541">MALKNSVSFRSLFVKYILYFIFGTFMLFLFVFFGLDFILKANIVFPANYFEKKVEQNRYEITRAKKVTEVLVPEGCQYGVYSRRGRILYGNFKVREFQKVWRDFENNKVTSGRNRYYKFFYRSNEICIVRYPLRAQFTNLFLRKYFPDIENLLYILAFLIFITYVLLLSAKFGRYVSGEMNVLMKVTEKIKHHNLDFNPKHSRIYEIDRVINSLDDMKRALRDSLERQWNMESARKNQISSLAHDIKTPLTIIKGNAELMKESCSDYNVAEYNQHILKSAGEIERYLELLINMIKSEVSIAFNPVKINVKTFFEKLETQGKVISERKNIQFVGSKEKNVPEFFHGDEELLYRAIVNVISNAVEYSQEGGKINFKLGRKNSSISFSVEDSGRGFSKEELQLAGEQFYRGDSSRNSKNHYGMGLFIAKSFVRLHRGCIKLSNSKITGGALVILEIPFDEF</sequence>
<evidence type="ECO:0000259" key="12">
    <source>
        <dbReference type="PROSITE" id="PS50109"/>
    </source>
</evidence>
<dbReference type="InterPro" id="IPR005467">
    <property type="entry name" value="His_kinase_dom"/>
</dbReference>
<organism evidence="14 15">
    <name type="scientific">Clostridium lapidicellarium</name>
    <dbReference type="NCBI Taxonomy" id="3240931"/>
    <lineage>
        <taxon>Bacteria</taxon>
        <taxon>Bacillati</taxon>
        <taxon>Bacillota</taxon>
        <taxon>Clostridia</taxon>
        <taxon>Eubacteriales</taxon>
        <taxon>Clostridiaceae</taxon>
        <taxon>Clostridium</taxon>
    </lineage>
</organism>
<dbReference type="SUPFAM" id="SSF55874">
    <property type="entry name" value="ATPase domain of HSP90 chaperone/DNA topoisomerase II/histidine kinase"/>
    <property type="match status" value="1"/>
</dbReference>
<keyword evidence="5" id="KW-0808">Transferase</keyword>
<dbReference type="InterPro" id="IPR003660">
    <property type="entry name" value="HAMP_dom"/>
</dbReference>
<dbReference type="SMART" id="SM00388">
    <property type="entry name" value="HisKA"/>
    <property type="match status" value="1"/>
</dbReference>